<dbReference type="GeneID" id="30513366"/>
<dbReference type="InterPro" id="IPR006350">
    <property type="entry name" value="Intron_endoG1"/>
</dbReference>
<dbReference type="Pfam" id="PF01541">
    <property type="entry name" value="GIY-YIG"/>
    <property type="match status" value="1"/>
</dbReference>
<evidence type="ECO:0000256" key="4">
    <source>
        <dbReference type="ARBA" id="ARBA00022801"/>
    </source>
</evidence>
<dbReference type="Gene3D" id="3.40.1440.10">
    <property type="entry name" value="GIY-YIG endonuclease"/>
    <property type="match status" value="1"/>
</dbReference>
<dbReference type="SUPFAM" id="SSF82771">
    <property type="entry name" value="GIY-YIG endonuclease"/>
    <property type="match status" value="1"/>
</dbReference>
<dbReference type="PROSITE" id="PS50164">
    <property type="entry name" value="GIY_YIG"/>
    <property type="match status" value="1"/>
</dbReference>
<keyword evidence="4" id="KW-0378">Hydrolase</keyword>
<proteinExistence type="predicted"/>
<keyword evidence="6" id="KW-0496">Mitochondrion</keyword>
<dbReference type="GO" id="GO:0004519">
    <property type="term" value="F:endonuclease activity"/>
    <property type="evidence" value="ECO:0007669"/>
    <property type="project" value="UniProtKB-KW"/>
</dbReference>
<comment type="similarity">
    <text evidence="1">To endonucleases of group I introns of fungi and phage.</text>
</comment>
<reference evidence="6" key="1">
    <citation type="journal article" date="2017" name="Mycologia">
        <title>Epichloe hybrida sp. nov., an emerging model system for investigating fungal allopolyploidy.</title>
        <authorList>
            <person name="Campbell M.A."/>
            <person name="Tapper B.A."/>
            <person name="Johnson R.D."/>
            <person name="Mace W."/>
            <person name="Ram A."/>
            <person name="Lukito Y."/>
            <person name="Dupont P.-Y."/>
            <person name="Johnson L.J."/>
            <person name="Scott D.B."/>
            <person name="Ganley A.R.D."/>
            <person name="Cox M.P."/>
        </authorList>
    </citation>
    <scope>NUCLEOTIDE SEQUENCE</scope>
    <source>
        <strain evidence="6">E8</strain>
    </source>
</reference>
<dbReference type="InterPro" id="IPR003647">
    <property type="entry name" value="Intron_nuc_1_rpt"/>
</dbReference>
<accession>A0A1J0D031</accession>
<evidence type="ECO:0000259" key="5">
    <source>
        <dbReference type="PROSITE" id="PS50164"/>
    </source>
</evidence>
<dbReference type="EMBL" id="KX066185">
    <property type="protein sequence ID" value="APB96770.1"/>
    <property type="molecule type" value="Genomic_DNA"/>
</dbReference>
<dbReference type="InterPro" id="IPR003611">
    <property type="entry name" value="NUMOD3"/>
</dbReference>
<dbReference type="AlphaFoldDB" id="A0A1J0D031"/>
<organism evidence="6">
    <name type="scientific">Epichloe typhina</name>
    <name type="common">Mycoparasitic fungus</name>
    <name type="synonym">Sphaeria typhina</name>
    <dbReference type="NCBI Taxonomy" id="5113"/>
    <lineage>
        <taxon>Eukaryota</taxon>
        <taxon>Fungi</taxon>
        <taxon>Dikarya</taxon>
        <taxon>Ascomycota</taxon>
        <taxon>Pezizomycotina</taxon>
        <taxon>Sordariomycetes</taxon>
        <taxon>Hypocreomycetidae</taxon>
        <taxon>Hypocreales</taxon>
        <taxon>Clavicipitaceae</taxon>
        <taxon>Epichloe</taxon>
    </lineage>
</organism>
<keyword evidence="3" id="KW-0255">Endonuclease</keyword>
<dbReference type="GO" id="GO:0003677">
    <property type="term" value="F:DNA binding"/>
    <property type="evidence" value="ECO:0007669"/>
    <property type="project" value="InterPro"/>
</dbReference>
<dbReference type="SMART" id="SM00465">
    <property type="entry name" value="GIYc"/>
    <property type="match status" value="1"/>
</dbReference>
<evidence type="ECO:0000256" key="2">
    <source>
        <dbReference type="ARBA" id="ARBA00022722"/>
    </source>
</evidence>
<sequence>MFNNIPLNQIYTNINELSIICLIKKNLTKQIGIYSIVNNNDEKMYIGSSMNLAKRILEHINNKQSNIYLQNAISKYKLENFTLYILEFLYTDNNLSKTELNIQLIEMEQKYLDLFDNKYNINPTAGKSRIGAKHTEATRELMSKVRQENPYFLNKKHNVETIEKMKLRLSGSNNHMYGKPVTEENKKLISKMFSKSIYLYDANTFKLINKYDKHKDIIKDLNISPKTLVKYKNSGKVFRGKYIWTSFEIIKE</sequence>
<geneLocation type="mitochondrion" evidence="6"/>
<name>A0A1J0D031_EPITY</name>
<dbReference type="Pfam" id="PF07460">
    <property type="entry name" value="NUMOD3"/>
    <property type="match status" value="1"/>
</dbReference>
<dbReference type="NCBIfam" id="TIGR01453">
    <property type="entry name" value="grpIintron_endo"/>
    <property type="match status" value="1"/>
</dbReference>
<keyword evidence="2" id="KW-0540">Nuclease</keyword>
<evidence type="ECO:0000313" key="6">
    <source>
        <dbReference type="EMBL" id="APB96770.1"/>
    </source>
</evidence>
<dbReference type="SMART" id="SM00497">
    <property type="entry name" value="IENR1"/>
    <property type="match status" value="1"/>
</dbReference>
<dbReference type="GO" id="GO:0016787">
    <property type="term" value="F:hydrolase activity"/>
    <property type="evidence" value="ECO:0007669"/>
    <property type="project" value="UniProtKB-KW"/>
</dbReference>
<dbReference type="InterPro" id="IPR000305">
    <property type="entry name" value="GIY-YIG_endonuc"/>
</dbReference>
<dbReference type="SMART" id="SM00496">
    <property type="entry name" value="IENR2"/>
    <property type="match status" value="3"/>
</dbReference>
<dbReference type="RefSeq" id="YP_009327811.1">
    <property type="nucleotide sequence ID" value="NC_032063.1"/>
</dbReference>
<feature type="domain" description="GIY-YIG" evidence="5">
    <location>
        <begin position="29"/>
        <end position="121"/>
    </location>
</feature>
<dbReference type="SUPFAM" id="SSF64496">
    <property type="entry name" value="DNA-binding domain of intron-encoded endonucleases"/>
    <property type="match status" value="1"/>
</dbReference>
<gene>
    <name evidence="6" type="primary">orf252</name>
</gene>
<dbReference type="InterPro" id="IPR035901">
    <property type="entry name" value="GIY-YIG_endonuc_sf"/>
</dbReference>
<evidence type="ECO:0000256" key="1">
    <source>
        <dbReference type="ARBA" id="ARBA00010045"/>
    </source>
</evidence>
<evidence type="ECO:0000256" key="3">
    <source>
        <dbReference type="ARBA" id="ARBA00022759"/>
    </source>
</evidence>
<protein>
    <recommendedName>
        <fullName evidence="5">GIY-YIG domain-containing protein</fullName>
    </recommendedName>
</protein>